<dbReference type="GO" id="GO:0010115">
    <property type="term" value="P:regulation of abscisic acid biosynthetic process"/>
    <property type="evidence" value="ECO:0007669"/>
    <property type="project" value="InterPro"/>
</dbReference>
<reference evidence="2 3" key="1">
    <citation type="submission" date="2020-04" db="EMBL/GenBank/DDBJ databases">
        <title>Plant Genome Project.</title>
        <authorList>
            <person name="Zhang R.-G."/>
        </authorList>
    </citation>
    <scope>NUCLEOTIDE SEQUENCE [LARGE SCALE GENOMIC DNA]</scope>
    <source>
        <strain evidence="2">YNK0</strain>
        <tissue evidence="2">Leaf</tissue>
    </source>
</reference>
<organism evidence="2 3">
    <name type="scientific">Tetracentron sinense</name>
    <name type="common">Spur-leaf</name>
    <dbReference type="NCBI Taxonomy" id="13715"/>
    <lineage>
        <taxon>Eukaryota</taxon>
        <taxon>Viridiplantae</taxon>
        <taxon>Streptophyta</taxon>
        <taxon>Embryophyta</taxon>
        <taxon>Tracheophyta</taxon>
        <taxon>Spermatophyta</taxon>
        <taxon>Magnoliopsida</taxon>
        <taxon>Trochodendrales</taxon>
        <taxon>Trochodendraceae</taxon>
        <taxon>Tetracentron</taxon>
    </lineage>
</organism>
<dbReference type="PANTHER" id="PTHR35098:SF1">
    <property type="entry name" value="NODULIN-RELATED PROTEIN 2"/>
    <property type="match status" value="1"/>
</dbReference>
<evidence type="ECO:0000313" key="3">
    <source>
        <dbReference type="Proteomes" id="UP000655225"/>
    </source>
</evidence>
<name>A0A835D440_TETSI</name>
<sequence>MAYTAKTFSLFMQRKEIELKTQIPNLLFSGQSLDSKPHFSSSMDSFSHKKPSSTHKEKHHQPSTTELLSSAKIVAEAAKSSLSHDTSKVDKAKVSGAAADLLAAVERYGNLEEEKGFGKYVDKAENYLHQYHSSHSSTTTTHNNSDHSTSTTHSTTDTHSSTHTLSGADDSHSEGGGYGEYFKMAEGFLKKH</sequence>
<proteinExistence type="predicted"/>
<dbReference type="EMBL" id="JABCRI010000018">
    <property type="protein sequence ID" value="KAF8389758.1"/>
    <property type="molecule type" value="Genomic_DNA"/>
</dbReference>
<dbReference type="OrthoDB" id="695806at2759"/>
<dbReference type="AlphaFoldDB" id="A0A835D440"/>
<gene>
    <name evidence="2" type="ORF">HHK36_024277</name>
</gene>
<dbReference type="InterPro" id="IPR040294">
    <property type="entry name" value="Nodulin-rel_1/2"/>
</dbReference>
<evidence type="ECO:0000256" key="1">
    <source>
        <dbReference type="SAM" id="MobiDB-lite"/>
    </source>
</evidence>
<accession>A0A835D440</accession>
<dbReference type="PANTHER" id="PTHR35098">
    <property type="entry name" value="EXPRESSED PROTEIN"/>
    <property type="match status" value="1"/>
</dbReference>
<feature type="region of interest" description="Disordered" evidence="1">
    <location>
        <begin position="39"/>
        <end position="65"/>
    </location>
</feature>
<feature type="compositionally biased region" description="Low complexity" evidence="1">
    <location>
        <begin position="133"/>
        <end position="164"/>
    </location>
</feature>
<dbReference type="Proteomes" id="UP000655225">
    <property type="component" value="Unassembled WGS sequence"/>
</dbReference>
<evidence type="ECO:0000313" key="2">
    <source>
        <dbReference type="EMBL" id="KAF8389758.1"/>
    </source>
</evidence>
<feature type="region of interest" description="Disordered" evidence="1">
    <location>
        <begin position="132"/>
        <end position="176"/>
    </location>
</feature>
<keyword evidence="3" id="KW-1185">Reference proteome</keyword>
<feature type="compositionally biased region" description="Basic residues" evidence="1">
    <location>
        <begin position="48"/>
        <end position="61"/>
    </location>
</feature>
<dbReference type="OMA" id="YGDYIKM"/>
<protein>
    <submittedName>
        <fullName evidence="2">Uncharacterized protein</fullName>
    </submittedName>
</protein>
<dbReference type="GO" id="GO:0009408">
    <property type="term" value="P:response to heat"/>
    <property type="evidence" value="ECO:0007669"/>
    <property type="project" value="InterPro"/>
</dbReference>
<comment type="caution">
    <text evidence="2">The sequence shown here is derived from an EMBL/GenBank/DDBJ whole genome shotgun (WGS) entry which is preliminary data.</text>
</comment>